<dbReference type="GO" id="GO:0009626">
    <property type="term" value="P:plant-type hypersensitive response"/>
    <property type="evidence" value="ECO:0007669"/>
    <property type="project" value="TreeGrafter"/>
</dbReference>
<keyword evidence="4" id="KW-1185">Reference proteome</keyword>
<feature type="compositionally biased region" description="Polar residues" evidence="1">
    <location>
        <begin position="495"/>
        <end position="506"/>
    </location>
</feature>
<dbReference type="EMBL" id="LR746272">
    <property type="protein sequence ID" value="CAA7402469.1"/>
    <property type="molecule type" value="Genomic_DNA"/>
</dbReference>
<evidence type="ECO:0000313" key="3">
    <source>
        <dbReference type="EMBL" id="CAA7402469.1"/>
    </source>
</evidence>
<proteinExistence type="predicted"/>
<dbReference type="InterPro" id="IPR020864">
    <property type="entry name" value="MACPF"/>
</dbReference>
<reference evidence="3" key="1">
    <citation type="submission" date="2020-02" db="EMBL/GenBank/DDBJ databases">
        <authorList>
            <person name="Scholz U."/>
            <person name="Mascher M."/>
            <person name="Fiebig A."/>
        </authorList>
    </citation>
    <scope>NUCLEOTIDE SEQUENCE</scope>
</reference>
<organism evidence="3 4">
    <name type="scientific">Spirodela intermedia</name>
    <name type="common">Intermediate duckweed</name>
    <dbReference type="NCBI Taxonomy" id="51605"/>
    <lineage>
        <taxon>Eukaryota</taxon>
        <taxon>Viridiplantae</taxon>
        <taxon>Streptophyta</taxon>
        <taxon>Embryophyta</taxon>
        <taxon>Tracheophyta</taxon>
        <taxon>Spermatophyta</taxon>
        <taxon>Magnoliopsida</taxon>
        <taxon>Liliopsida</taxon>
        <taxon>Araceae</taxon>
        <taxon>Lemnoideae</taxon>
        <taxon>Spirodela</taxon>
    </lineage>
</organism>
<dbReference type="SMART" id="SM00457">
    <property type="entry name" value="MACPF"/>
    <property type="match status" value="1"/>
</dbReference>
<sequence length="580" mass="63528">MRPRNQRCMTPQEAAEQSISTLGCGFDLADDIHLSRYKRGPAGARLVQLGDDGTGDLVLPGGVVVRGVPSSVRCDKGERARFRSDVLPFHQMAEQFNRGLSLAGKIPSGMFNAAFDFRGCWLKDAAATMSLSFDGWVIALYSVVLERHHLELLDHVKQDVPPSWDPAALAGFIENYGTHVIVGVQMGGSDVIHIKQQYGSALLPHEVQNLLKALADERFSEGAHKGSSTDKRDELMKVMNIVRIHVIRGGLDTNQSHNDWLSTVSEAPNVVSMSLVPITSLLNGVSGSGFLSHAINSYLRYKPPIKELKHFLEFQLPRKWAPAFNELPLRIQWKRDGFPSLKLGWMGPKISVNTIPVESGNCPVTGMRLNLEGKKNDCLAIHLQHLTGLPSFLQLSGDSFHDDDALQSSDHHVPIRWAPLSHVCTAPVQHSRIHIDELAHMVTKAWLEVRDIGRNKVLFLRLGFSALASAKIRNSQWGGPASAVRKSSYVPDQISGRSSTAQSLTPTPGPELNSAIFPGGPPVPAQAPRLFGVIDTTEMVRGPEEPPGYWIVTGAKLCVDDGCISLRIKYSLLTSISESV</sequence>
<evidence type="ECO:0000259" key="2">
    <source>
        <dbReference type="PROSITE" id="PS51412"/>
    </source>
</evidence>
<evidence type="ECO:0000313" key="4">
    <source>
        <dbReference type="Proteomes" id="UP000663760"/>
    </source>
</evidence>
<dbReference type="GO" id="GO:0005886">
    <property type="term" value="C:plasma membrane"/>
    <property type="evidence" value="ECO:0007669"/>
    <property type="project" value="TreeGrafter"/>
</dbReference>
<dbReference type="Pfam" id="PF01823">
    <property type="entry name" value="MACPF"/>
    <property type="match status" value="1"/>
</dbReference>
<dbReference type="Proteomes" id="UP000663760">
    <property type="component" value="Chromosome 9"/>
</dbReference>
<dbReference type="PANTHER" id="PTHR33199:SF8">
    <property type="entry name" value="MACPF DOMAIN-CONTAINING PROTEIN NSL1"/>
    <property type="match status" value="1"/>
</dbReference>
<accession>A0A7I8KXC9</accession>
<feature type="region of interest" description="Disordered" evidence="1">
    <location>
        <begin position="493"/>
        <end position="518"/>
    </location>
</feature>
<protein>
    <recommendedName>
        <fullName evidence="2">MACPF domain-containing protein</fullName>
    </recommendedName>
</protein>
<dbReference type="AlphaFoldDB" id="A0A7I8KXC9"/>
<name>A0A7I8KXC9_SPIIN</name>
<dbReference type="PROSITE" id="PS51412">
    <property type="entry name" value="MACPF_2"/>
    <property type="match status" value="1"/>
</dbReference>
<dbReference type="InterPro" id="IPR044663">
    <property type="entry name" value="CAD1/NSL1-like"/>
</dbReference>
<dbReference type="OrthoDB" id="1366754at2759"/>
<gene>
    <name evidence="3" type="ORF">SI8410_09013147</name>
</gene>
<dbReference type="PANTHER" id="PTHR33199">
    <property type="entry name" value="MACPF DOMAIN-CONTAINING PROTEIN CAD1"/>
    <property type="match status" value="1"/>
</dbReference>
<feature type="domain" description="MACPF" evidence="2">
    <location>
        <begin position="4"/>
        <end position="312"/>
    </location>
</feature>
<dbReference type="GO" id="GO:2000031">
    <property type="term" value="P:regulation of salicylic acid mediated signaling pathway"/>
    <property type="evidence" value="ECO:0007669"/>
    <property type="project" value="InterPro"/>
</dbReference>
<evidence type="ECO:0000256" key="1">
    <source>
        <dbReference type="SAM" id="MobiDB-lite"/>
    </source>
</evidence>